<dbReference type="AlphaFoldDB" id="A0A3E0K808"/>
<dbReference type="EMBL" id="QEWE01000009">
    <property type="protein sequence ID" value="REJ30658.1"/>
    <property type="molecule type" value="Genomic_DNA"/>
</dbReference>
<protein>
    <submittedName>
        <fullName evidence="2">Uncharacterized protein</fullName>
    </submittedName>
</protein>
<reference evidence="2 3" key="1">
    <citation type="submission" date="2018-03" db="EMBL/GenBank/DDBJ databases">
        <authorList>
            <person name="Keele B.F."/>
        </authorList>
    </citation>
    <scope>NUCLEOTIDE SEQUENCE [LARGE SCALE GENOMIC DNA]</scope>
    <source>
        <strain evidence="2">ZCTH4_d</strain>
    </source>
</reference>
<name>A0A3E0K808_9BACI</name>
<evidence type="ECO:0000313" key="3">
    <source>
        <dbReference type="Proteomes" id="UP000257014"/>
    </source>
</evidence>
<proteinExistence type="predicted"/>
<organism evidence="2 3">
    <name type="scientific">Caldibacillus debilis</name>
    <dbReference type="NCBI Taxonomy" id="301148"/>
    <lineage>
        <taxon>Bacteria</taxon>
        <taxon>Bacillati</taxon>
        <taxon>Bacillota</taxon>
        <taxon>Bacilli</taxon>
        <taxon>Bacillales</taxon>
        <taxon>Bacillaceae</taxon>
        <taxon>Caldibacillus</taxon>
    </lineage>
</organism>
<evidence type="ECO:0000313" key="2">
    <source>
        <dbReference type="EMBL" id="REJ30658.1"/>
    </source>
</evidence>
<dbReference type="Proteomes" id="UP000257014">
    <property type="component" value="Unassembled WGS sequence"/>
</dbReference>
<comment type="caution">
    <text evidence="2">The sequence shown here is derived from an EMBL/GenBank/DDBJ whole genome shotgun (WGS) entry which is preliminary data.</text>
</comment>
<gene>
    <name evidence="2" type="ORF">C6P37_02825</name>
</gene>
<feature type="region of interest" description="Disordered" evidence="1">
    <location>
        <begin position="17"/>
        <end position="41"/>
    </location>
</feature>
<evidence type="ECO:0000256" key="1">
    <source>
        <dbReference type="SAM" id="MobiDB-lite"/>
    </source>
</evidence>
<accession>A0A3E0K808</accession>
<sequence length="65" mass="7413">MSNIGFGLFNMFRKYTTNHPDREKNGPNGLTRGPEDLPFFEPRNMSKTIQEAASPKRTVAKNPFL</sequence>